<keyword evidence="2" id="KW-0812">Transmembrane</keyword>
<evidence type="ECO:0000256" key="3">
    <source>
        <dbReference type="SAM" id="SignalP"/>
    </source>
</evidence>
<dbReference type="Proteomes" id="UP000663846">
    <property type="component" value="Unassembled WGS sequence"/>
</dbReference>
<evidence type="ECO:0000256" key="1">
    <source>
        <dbReference type="SAM" id="MobiDB-lite"/>
    </source>
</evidence>
<sequence length="769" mass="83407">MSTALVTHLMPLAVLLAVLATLFSSTTQGSQRIDSIISTTSFLFWELIVGPFILLIFCPLLFVATVLTLTVTLPVAALVLTLVTTTFSTSPFYRFLNLVTTLFSLVGRTVAGLGARAASTITSPSTLGVMPLFEHKRDFVFIPKVHGHPISSEQLETPIYFLKKRRPINYSRSRRSIPLNRLDVTYARLTAHIERVRSNNLQTESSKAPTAVARGPTLASVTDATPPTTQGNKSADIVISSPVLASSSIVEANVRTAEPRVEPSTLDETLEQEYEQSDTPIPASPQLSEATAIEVKINLTNIERAPSPANCERPVSVSETPMLPEQDVTIALPLPETHSKSVTEVEREVNSAPISTFTHTESFSTTAKLLVACTVPVYDIAIDTFTPPTEQAISFYSTPLTEEQHISLPYYVSEPVDHTTAGLIFKQHNPAVTNHIVTETSIANGSDAATSNHTDNLQQHNISMSTPPRSTEVAQPDSTSSQAIHLFFDTESYLTQTNQPLLDGVLCDQSSSGLLIPDDLLQTAMEMITTPEFQDALTEIGQLVDSLVDAPPTSGMSAPLNVDEQSQLHMCTSPDHSPVALPTDEELLTLAAAAIAENVDGTILVDQGLTIFDPNSTNTGISSLDSSQLELLDHATRLVMADLDLSCRTPGSSGTPSLNNLTTLDFVDTSGSELHTDPNELARMWNDLGASLQDWAAQVPGAMDFSQEDMTRMFMELGALDTICSPVHIPIEHMFMPVLPIPAPTIQPRRIKKLPLRRRFQNNAQARAA</sequence>
<reference evidence="4" key="1">
    <citation type="submission" date="2021-01" db="EMBL/GenBank/DDBJ databases">
        <authorList>
            <person name="Kaushik A."/>
        </authorList>
    </citation>
    <scope>NUCLEOTIDE SEQUENCE</scope>
    <source>
        <strain evidence="4">AG1-1C</strain>
    </source>
</reference>
<keyword evidence="2" id="KW-1133">Transmembrane helix</keyword>
<evidence type="ECO:0000256" key="2">
    <source>
        <dbReference type="SAM" id="Phobius"/>
    </source>
</evidence>
<organism evidence="4 5">
    <name type="scientific">Rhizoctonia solani</name>
    <dbReference type="NCBI Taxonomy" id="456999"/>
    <lineage>
        <taxon>Eukaryota</taxon>
        <taxon>Fungi</taxon>
        <taxon>Dikarya</taxon>
        <taxon>Basidiomycota</taxon>
        <taxon>Agaricomycotina</taxon>
        <taxon>Agaricomycetes</taxon>
        <taxon>Cantharellales</taxon>
        <taxon>Ceratobasidiaceae</taxon>
        <taxon>Rhizoctonia</taxon>
    </lineage>
</organism>
<comment type="caution">
    <text evidence="4">The sequence shown here is derived from an EMBL/GenBank/DDBJ whole genome shotgun (WGS) entry which is preliminary data.</text>
</comment>
<feature type="region of interest" description="Disordered" evidence="1">
    <location>
        <begin position="200"/>
        <end position="234"/>
    </location>
</feature>
<keyword evidence="2" id="KW-0472">Membrane</keyword>
<feature type="chain" id="PRO_5034003274" evidence="3">
    <location>
        <begin position="30"/>
        <end position="769"/>
    </location>
</feature>
<keyword evidence="3" id="KW-0732">Signal</keyword>
<feature type="compositionally biased region" description="Polar residues" evidence="1">
    <location>
        <begin position="219"/>
        <end position="233"/>
    </location>
</feature>
<gene>
    <name evidence="4" type="ORF">RDB_LOCUS27632</name>
</gene>
<dbReference type="AlphaFoldDB" id="A0A8H2WFS0"/>
<evidence type="ECO:0000313" key="5">
    <source>
        <dbReference type="Proteomes" id="UP000663846"/>
    </source>
</evidence>
<proteinExistence type="predicted"/>
<feature type="transmembrane region" description="Helical" evidence="2">
    <location>
        <begin position="53"/>
        <end position="83"/>
    </location>
</feature>
<accession>A0A8H2WFS0</accession>
<feature type="signal peptide" evidence="3">
    <location>
        <begin position="1"/>
        <end position="29"/>
    </location>
</feature>
<evidence type="ECO:0000313" key="4">
    <source>
        <dbReference type="EMBL" id="CAE6373267.1"/>
    </source>
</evidence>
<name>A0A8H2WFS0_9AGAM</name>
<protein>
    <submittedName>
        <fullName evidence="4">Uncharacterized protein</fullName>
    </submittedName>
</protein>
<dbReference type="EMBL" id="CAJMWS010000157">
    <property type="protein sequence ID" value="CAE6373267.1"/>
    <property type="molecule type" value="Genomic_DNA"/>
</dbReference>